<sequence length="102" mass="11307">MPTSTSTCGAEQKSREDSESWWEKDKKRAALAAGWLDNRPPDSLEWVLLLPATTMKDCGQNPKLNTPTHSTHFNHPCQCTGLHLGVQASLVSLPFVPARYCL</sequence>
<name>A0AAU9FN52_DROMD</name>
<dbReference type="AlphaFoldDB" id="A0AAU9FN52"/>
<dbReference type="Proteomes" id="UP001500889">
    <property type="component" value="Chromosome J"/>
</dbReference>
<keyword evidence="3" id="KW-1185">Reference proteome</keyword>
<evidence type="ECO:0000313" key="3">
    <source>
        <dbReference type="Proteomes" id="UP001500889"/>
    </source>
</evidence>
<organism evidence="2 3">
    <name type="scientific">Drosophila madeirensis</name>
    <name type="common">Fruit fly</name>
    <dbReference type="NCBI Taxonomy" id="30013"/>
    <lineage>
        <taxon>Eukaryota</taxon>
        <taxon>Metazoa</taxon>
        <taxon>Ecdysozoa</taxon>
        <taxon>Arthropoda</taxon>
        <taxon>Hexapoda</taxon>
        <taxon>Insecta</taxon>
        <taxon>Pterygota</taxon>
        <taxon>Neoptera</taxon>
        <taxon>Endopterygota</taxon>
        <taxon>Diptera</taxon>
        <taxon>Brachycera</taxon>
        <taxon>Muscomorpha</taxon>
        <taxon>Ephydroidea</taxon>
        <taxon>Drosophilidae</taxon>
        <taxon>Drosophila</taxon>
        <taxon>Sophophora</taxon>
    </lineage>
</organism>
<protein>
    <submittedName>
        <fullName evidence="2">Uncharacterized protein</fullName>
    </submittedName>
</protein>
<evidence type="ECO:0000313" key="2">
    <source>
        <dbReference type="EMBL" id="BFF96815.1"/>
    </source>
</evidence>
<feature type="compositionally biased region" description="Basic and acidic residues" evidence="1">
    <location>
        <begin position="12"/>
        <end position="22"/>
    </location>
</feature>
<accession>A0AAU9FN52</accession>
<proteinExistence type="predicted"/>
<dbReference type="EMBL" id="AP029265">
    <property type="protein sequence ID" value="BFF96815.1"/>
    <property type="molecule type" value="Genomic_DNA"/>
</dbReference>
<gene>
    <name evidence="2" type="ORF">DMAD_05364</name>
</gene>
<feature type="region of interest" description="Disordered" evidence="1">
    <location>
        <begin position="1"/>
        <end position="22"/>
    </location>
</feature>
<reference evidence="2 3" key="1">
    <citation type="submission" date="2024-02" db="EMBL/GenBank/DDBJ databases">
        <title>A chromosome-level genome assembly of Drosophila madeirensis, a fruit fly species endemic to Madeira island.</title>
        <authorList>
            <person name="Tomihara K."/>
            <person name="Llopart A."/>
            <person name="Yamamoto D."/>
        </authorList>
    </citation>
    <scope>NUCLEOTIDE SEQUENCE [LARGE SCALE GENOMIC DNA]</scope>
    <source>
        <strain evidence="2 3">RF1</strain>
    </source>
</reference>
<evidence type="ECO:0000256" key="1">
    <source>
        <dbReference type="SAM" id="MobiDB-lite"/>
    </source>
</evidence>